<name>A0ABU2Y526_9FLAO</name>
<proteinExistence type="predicted"/>
<feature type="domain" description="Thioredoxin" evidence="2">
    <location>
        <begin position="115"/>
        <end position="259"/>
    </location>
</feature>
<dbReference type="Proteomes" id="UP001252186">
    <property type="component" value="Unassembled WGS sequence"/>
</dbReference>
<evidence type="ECO:0000256" key="1">
    <source>
        <dbReference type="SAM" id="SignalP"/>
    </source>
</evidence>
<dbReference type="PANTHER" id="PTHR42852">
    <property type="entry name" value="THIOL:DISULFIDE INTERCHANGE PROTEIN DSBE"/>
    <property type="match status" value="1"/>
</dbReference>
<dbReference type="PROSITE" id="PS51352">
    <property type="entry name" value="THIOREDOXIN_2"/>
    <property type="match status" value="1"/>
</dbReference>
<protein>
    <submittedName>
        <fullName evidence="3">TlpA disulfide reductase family protein</fullName>
    </submittedName>
</protein>
<dbReference type="InterPro" id="IPR036249">
    <property type="entry name" value="Thioredoxin-like_sf"/>
</dbReference>
<dbReference type="EMBL" id="JAVRHV010000003">
    <property type="protein sequence ID" value="MDT0553294.1"/>
    <property type="molecule type" value="Genomic_DNA"/>
</dbReference>
<dbReference type="InterPro" id="IPR000866">
    <property type="entry name" value="AhpC/TSA"/>
</dbReference>
<dbReference type="Gene3D" id="3.40.30.10">
    <property type="entry name" value="Glutaredoxin"/>
    <property type="match status" value="1"/>
</dbReference>
<dbReference type="CDD" id="cd02966">
    <property type="entry name" value="TlpA_like_family"/>
    <property type="match status" value="1"/>
</dbReference>
<feature type="signal peptide" evidence="1">
    <location>
        <begin position="1"/>
        <end position="19"/>
    </location>
</feature>
<organism evidence="3 4">
    <name type="scientific">Urechidicola vernalis</name>
    <dbReference type="NCBI Taxonomy" id="3075600"/>
    <lineage>
        <taxon>Bacteria</taxon>
        <taxon>Pseudomonadati</taxon>
        <taxon>Bacteroidota</taxon>
        <taxon>Flavobacteriia</taxon>
        <taxon>Flavobacteriales</taxon>
        <taxon>Flavobacteriaceae</taxon>
        <taxon>Urechidicola</taxon>
    </lineage>
</organism>
<dbReference type="Pfam" id="PF00578">
    <property type="entry name" value="AhpC-TSA"/>
    <property type="match status" value="1"/>
</dbReference>
<dbReference type="PANTHER" id="PTHR42852:SF17">
    <property type="entry name" value="THIOREDOXIN-LIKE PROTEIN HI_1115"/>
    <property type="match status" value="1"/>
</dbReference>
<dbReference type="InterPro" id="IPR050553">
    <property type="entry name" value="Thioredoxin_ResA/DsbE_sf"/>
</dbReference>
<dbReference type="RefSeq" id="WP_311593288.1">
    <property type="nucleotide sequence ID" value="NZ_JAVRHV010000003.1"/>
</dbReference>
<comment type="caution">
    <text evidence="3">The sequence shown here is derived from an EMBL/GenBank/DDBJ whole genome shotgun (WGS) entry which is preliminary data.</text>
</comment>
<accession>A0ABU2Y526</accession>
<gene>
    <name evidence="3" type="ORF">RM519_08570</name>
</gene>
<keyword evidence="1" id="KW-0732">Signal</keyword>
<evidence type="ECO:0000313" key="4">
    <source>
        <dbReference type="Proteomes" id="UP001252186"/>
    </source>
</evidence>
<dbReference type="InterPro" id="IPR013766">
    <property type="entry name" value="Thioredoxin_domain"/>
</dbReference>
<feature type="chain" id="PRO_5046983190" evidence="1">
    <location>
        <begin position="20"/>
        <end position="261"/>
    </location>
</feature>
<evidence type="ECO:0000313" key="3">
    <source>
        <dbReference type="EMBL" id="MDT0553294.1"/>
    </source>
</evidence>
<sequence>MSKILYLFLALSITFSISAQTKVSKRPDYVIIINDEIVSKEQVSTYSKNGDIKSMNKGVSQKKRDELYNLHGDKIGDKQFIVTVILLTEFEKAERKRTKKKIVHPKRVAVQEFLLNINDVAKNFNVQMIDETTIELNELKGKVVLLNFWATWCAPCIMEFYDMPDKILNPFKESEFVFIPISIGESKEKVVKKMKKLAKDGINFSVGYDSNKAIWDLYASGSIPKNFLIDQNGVIQYVSTGYSEAGVDKLAIEIQKLLDKQ</sequence>
<evidence type="ECO:0000259" key="2">
    <source>
        <dbReference type="PROSITE" id="PS51352"/>
    </source>
</evidence>
<reference evidence="3 4" key="1">
    <citation type="submission" date="2023-09" db="EMBL/GenBank/DDBJ databases">
        <authorList>
            <person name="Rey-Velasco X."/>
        </authorList>
    </citation>
    <scope>NUCLEOTIDE SEQUENCE [LARGE SCALE GENOMIC DNA]</scope>
    <source>
        <strain evidence="3 4">P050</strain>
    </source>
</reference>
<dbReference type="SUPFAM" id="SSF52833">
    <property type="entry name" value="Thioredoxin-like"/>
    <property type="match status" value="1"/>
</dbReference>
<keyword evidence="4" id="KW-1185">Reference proteome</keyword>